<evidence type="ECO:0000256" key="3">
    <source>
        <dbReference type="ARBA" id="ARBA00023125"/>
    </source>
</evidence>
<dbReference type="InterPro" id="IPR019734">
    <property type="entry name" value="TPR_rpt"/>
</dbReference>
<sequence length="953" mass="102411">MVRFRVLGPLEIDTIDGRPLRLTAAKPRTLLALLLLHANEPVSPTVLTDALWPLKPPRTAATALRTHIWALRGSLGITGLTAGPNGYRIEIAEDDLDLLVFDALTRAGRRAAARGDLPAAAESWRRALALWRGRPFDGIELGASADSVLTDLAERRFAVLEDWATAQLTLGRHADALSALAAAGAEQPLRERLHELSMLALYRSGRQAEALAAFRRLRERLVVELGIEPGPPIQRLHRQILSADPTLDAPPGPVPRQLPPDVADFTGRHRELADARARLAGSPLRPAPVVAIAGPGGVGKSALAVRVAHRLAHRFPDGQLYADLQGATAGLRPLAPLDVLGRFLRALGVRETDATSEAEASAAFRAAVAHRRLLVVLDNAHDATQVRPLLPAGPHAATVVTSRRVLSTLDGVALVHLDVLPEPEAVRLLARLAGADRVAADPGATRLLARRCGHLPLALRIAGARLAARPRWPVRALADRLADARRRLDELQVAELGVRSSFQVSHELLRESTDPGERAAAAALPLLSMPDGPDLGVPAAAALLDRPDAELLLERLADCHLLECPAPGRYRQHDLVRLFGRDLPLDGGDAAFGRLLAWYAATAWQAFRLLRPADPRPDSAGLLAAPGSTFANVAEALEWLETERPNLVAAVRQVAATSRVDGGAATSLARALFGFFHVRGYLNDWLGVNQAARAIAQRSGDRTAEAHACRDLGAAHEMRGEYAEALSCLRAGLDGYRSVGNLAGQAACLNSVGLVHDSLGQLTEATEYLERSLAISRQLDDRHSQAISLNNLGEVYGRLGSYERAVAGLQEALAIFQANGNRRNAAASLANLGGVYEQQGALDAALRYYEESLAELRSLGTLSVTDVLTYVGRVHRKQGRSDQALACLREALEIGERSGERRSVAATLYELGLTERERGAVEPAREYWRRALAIFEDLGLPEATEVASVLKGL</sequence>
<dbReference type="InterPro" id="IPR049945">
    <property type="entry name" value="AAA_22"/>
</dbReference>
<dbReference type="Proteomes" id="UP001144280">
    <property type="component" value="Unassembled WGS sequence"/>
</dbReference>
<keyword evidence="4" id="KW-0804">Transcription</keyword>
<dbReference type="PRINTS" id="PR00364">
    <property type="entry name" value="DISEASERSIST"/>
</dbReference>
<keyword evidence="9" id="KW-1185">Reference proteome</keyword>
<dbReference type="InterPro" id="IPR027417">
    <property type="entry name" value="P-loop_NTPase"/>
</dbReference>
<dbReference type="InterPro" id="IPR001867">
    <property type="entry name" value="OmpR/PhoB-type_DNA-bd"/>
</dbReference>
<feature type="repeat" description="TPR" evidence="5">
    <location>
        <begin position="786"/>
        <end position="819"/>
    </location>
</feature>
<accession>A0ABQ5QUF5</accession>
<evidence type="ECO:0000256" key="4">
    <source>
        <dbReference type="ARBA" id="ARBA00023163"/>
    </source>
</evidence>
<dbReference type="InterPro" id="IPR016032">
    <property type="entry name" value="Sig_transdc_resp-reg_C-effctor"/>
</dbReference>
<evidence type="ECO:0000259" key="6">
    <source>
        <dbReference type="SMART" id="SM00862"/>
    </source>
</evidence>
<dbReference type="Gene3D" id="3.40.50.300">
    <property type="entry name" value="P-loop containing nucleotide triphosphate hydrolases"/>
    <property type="match status" value="1"/>
</dbReference>
<organism evidence="8 9">
    <name type="scientific">Phytohabitans aurantiacus</name>
    <dbReference type="NCBI Taxonomy" id="3016789"/>
    <lineage>
        <taxon>Bacteria</taxon>
        <taxon>Bacillati</taxon>
        <taxon>Actinomycetota</taxon>
        <taxon>Actinomycetes</taxon>
        <taxon>Micromonosporales</taxon>
        <taxon>Micromonosporaceae</taxon>
    </lineage>
</organism>
<keyword evidence="2" id="KW-0805">Transcription regulation</keyword>
<protein>
    <submittedName>
        <fullName evidence="8">Regulatory protein AfsR</fullName>
    </submittedName>
</protein>
<dbReference type="PANTHER" id="PTHR35807">
    <property type="entry name" value="TRANSCRIPTIONAL REGULATOR REDD-RELATED"/>
    <property type="match status" value="1"/>
</dbReference>
<evidence type="ECO:0000256" key="5">
    <source>
        <dbReference type="PROSITE-ProRule" id="PRU00339"/>
    </source>
</evidence>
<dbReference type="SUPFAM" id="SSF48452">
    <property type="entry name" value="TPR-like"/>
    <property type="match status" value="3"/>
</dbReference>
<feature type="domain" description="Bacterial transcriptional activator" evidence="7">
    <location>
        <begin position="96"/>
        <end position="241"/>
    </location>
</feature>
<dbReference type="InterPro" id="IPR036388">
    <property type="entry name" value="WH-like_DNA-bd_sf"/>
</dbReference>
<gene>
    <name evidence="8" type="primary">afsR</name>
    <name evidence="8" type="ORF">Pa4123_29320</name>
</gene>
<dbReference type="InterPro" id="IPR051677">
    <property type="entry name" value="AfsR-DnrI-RedD_regulator"/>
</dbReference>
<dbReference type="Gene3D" id="1.25.40.10">
    <property type="entry name" value="Tetratricopeptide repeat domain"/>
    <property type="match status" value="3"/>
</dbReference>
<dbReference type="SUPFAM" id="SSF52540">
    <property type="entry name" value="P-loop containing nucleoside triphosphate hydrolases"/>
    <property type="match status" value="1"/>
</dbReference>
<dbReference type="InterPro" id="IPR011990">
    <property type="entry name" value="TPR-like_helical_dom_sf"/>
</dbReference>
<keyword evidence="5" id="KW-0802">TPR repeat</keyword>
<dbReference type="PROSITE" id="PS50005">
    <property type="entry name" value="TPR"/>
    <property type="match status" value="2"/>
</dbReference>
<dbReference type="Pfam" id="PF13424">
    <property type="entry name" value="TPR_12"/>
    <property type="match status" value="3"/>
</dbReference>
<name>A0ABQ5QUF5_9ACTN</name>
<reference evidence="8" key="1">
    <citation type="submission" date="2022-12" db="EMBL/GenBank/DDBJ databases">
        <title>New Phytohabitans aurantiacus sp. RD004123 nov., an actinomycete isolated from soil.</title>
        <authorList>
            <person name="Triningsih D.W."/>
            <person name="Harunari E."/>
            <person name="Igarashi Y."/>
        </authorList>
    </citation>
    <scope>NUCLEOTIDE SEQUENCE</scope>
    <source>
        <strain evidence="8">RD004123</strain>
    </source>
</reference>
<dbReference type="SMART" id="SM01043">
    <property type="entry name" value="BTAD"/>
    <property type="match status" value="1"/>
</dbReference>
<dbReference type="Pfam" id="PF03704">
    <property type="entry name" value="BTAD"/>
    <property type="match status" value="1"/>
</dbReference>
<dbReference type="InterPro" id="IPR005158">
    <property type="entry name" value="BTAD"/>
</dbReference>
<keyword evidence="3" id="KW-0238">DNA-binding</keyword>
<dbReference type="Pfam" id="PF13401">
    <property type="entry name" value="AAA_22"/>
    <property type="match status" value="1"/>
</dbReference>
<comment type="caution">
    <text evidence="8">The sequence shown here is derived from an EMBL/GenBank/DDBJ whole genome shotgun (WGS) entry which is preliminary data.</text>
</comment>
<dbReference type="SMART" id="SM00028">
    <property type="entry name" value="TPR"/>
    <property type="match status" value="7"/>
</dbReference>
<evidence type="ECO:0000256" key="2">
    <source>
        <dbReference type="ARBA" id="ARBA00023015"/>
    </source>
</evidence>
<dbReference type="EMBL" id="BSDI01000011">
    <property type="protein sequence ID" value="GLH97657.1"/>
    <property type="molecule type" value="Genomic_DNA"/>
</dbReference>
<proteinExistence type="inferred from homology"/>
<dbReference type="RefSeq" id="WP_281895741.1">
    <property type="nucleotide sequence ID" value="NZ_BSDI01000011.1"/>
</dbReference>
<evidence type="ECO:0000313" key="9">
    <source>
        <dbReference type="Proteomes" id="UP001144280"/>
    </source>
</evidence>
<evidence type="ECO:0000256" key="1">
    <source>
        <dbReference type="ARBA" id="ARBA00005820"/>
    </source>
</evidence>
<dbReference type="CDD" id="cd15831">
    <property type="entry name" value="BTAD"/>
    <property type="match status" value="1"/>
</dbReference>
<evidence type="ECO:0000259" key="7">
    <source>
        <dbReference type="SMART" id="SM01043"/>
    </source>
</evidence>
<feature type="repeat" description="TPR" evidence="5">
    <location>
        <begin position="865"/>
        <end position="898"/>
    </location>
</feature>
<evidence type="ECO:0000313" key="8">
    <source>
        <dbReference type="EMBL" id="GLH97657.1"/>
    </source>
</evidence>
<feature type="domain" description="OmpR/PhoB-type" evidence="6">
    <location>
        <begin position="17"/>
        <end position="89"/>
    </location>
</feature>
<dbReference type="SUPFAM" id="SSF46894">
    <property type="entry name" value="C-terminal effector domain of the bipartite response regulators"/>
    <property type="match status" value="1"/>
</dbReference>
<dbReference type="SMART" id="SM00862">
    <property type="entry name" value="Trans_reg_C"/>
    <property type="match status" value="1"/>
</dbReference>
<dbReference type="PANTHER" id="PTHR35807:SF1">
    <property type="entry name" value="TRANSCRIPTIONAL REGULATOR REDD"/>
    <property type="match status" value="1"/>
</dbReference>
<dbReference type="CDD" id="cd02019">
    <property type="entry name" value="NK"/>
    <property type="match status" value="1"/>
</dbReference>
<dbReference type="Gene3D" id="1.10.10.10">
    <property type="entry name" value="Winged helix-like DNA-binding domain superfamily/Winged helix DNA-binding domain"/>
    <property type="match status" value="1"/>
</dbReference>
<comment type="similarity">
    <text evidence="1">Belongs to the AfsR/DnrI/RedD regulatory family.</text>
</comment>